<dbReference type="PROSITE" id="PS00141">
    <property type="entry name" value="ASP_PROTEASE"/>
    <property type="match status" value="1"/>
</dbReference>
<feature type="domain" description="Retrotransposon gag" evidence="2">
    <location>
        <begin position="126"/>
        <end position="219"/>
    </location>
</feature>
<reference evidence="3 4" key="1">
    <citation type="submission" date="2019-09" db="EMBL/GenBank/DDBJ databases">
        <title>A chromosome-level genome assembly of the Chinese tupelo Nyssa sinensis.</title>
        <authorList>
            <person name="Yang X."/>
            <person name="Kang M."/>
            <person name="Yang Y."/>
            <person name="Xiong H."/>
            <person name="Wang M."/>
            <person name="Zhang Z."/>
            <person name="Wang Z."/>
            <person name="Wu H."/>
            <person name="Ma T."/>
            <person name="Liu J."/>
            <person name="Xi Z."/>
        </authorList>
    </citation>
    <scope>NUCLEOTIDE SEQUENCE [LARGE SCALE GENOMIC DNA]</scope>
    <source>
        <strain evidence="3">J267</strain>
        <tissue evidence="3">Leaf</tissue>
    </source>
</reference>
<dbReference type="PANTHER" id="PTHR15503:SF22">
    <property type="entry name" value="TRANSPOSON TY3-I GAG POLYPROTEIN"/>
    <property type="match status" value="1"/>
</dbReference>
<feature type="region of interest" description="Disordered" evidence="1">
    <location>
        <begin position="638"/>
        <end position="659"/>
    </location>
</feature>
<dbReference type="GO" id="GO:0006508">
    <property type="term" value="P:proteolysis"/>
    <property type="evidence" value="ECO:0007669"/>
    <property type="project" value="InterPro"/>
</dbReference>
<organism evidence="3 4">
    <name type="scientific">Nyssa sinensis</name>
    <dbReference type="NCBI Taxonomy" id="561372"/>
    <lineage>
        <taxon>Eukaryota</taxon>
        <taxon>Viridiplantae</taxon>
        <taxon>Streptophyta</taxon>
        <taxon>Embryophyta</taxon>
        <taxon>Tracheophyta</taxon>
        <taxon>Spermatophyta</taxon>
        <taxon>Magnoliopsida</taxon>
        <taxon>eudicotyledons</taxon>
        <taxon>Gunneridae</taxon>
        <taxon>Pentapetalae</taxon>
        <taxon>asterids</taxon>
        <taxon>Cornales</taxon>
        <taxon>Nyssaceae</taxon>
        <taxon>Nyssa</taxon>
    </lineage>
</organism>
<feature type="region of interest" description="Disordered" evidence="1">
    <location>
        <begin position="60"/>
        <end position="91"/>
    </location>
</feature>
<evidence type="ECO:0000256" key="1">
    <source>
        <dbReference type="SAM" id="MobiDB-lite"/>
    </source>
</evidence>
<dbReference type="PANTHER" id="PTHR15503">
    <property type="entry name" value="LDOC1 RELATED"/>
    <property type="match status" value="1"/>
</dbReference>
<dbReference type="Gene3D" id="2.40.70.10">
    <property type="entry name" value="Acid Proteases"/>
    <property type="match status" value="1"/>
</dbReference>
<dbReference type="InterPro" id="IPR005162">
    <property type="entry name" value="Retrotrans_gag_dom"/>
</dbReference>
<name>A0A5J5A4G7_9ASTE</name>
<dbReference type="CDD" id="cd00303">
    <property type="entry name" value="retropepsin_like"/>
    <property type="match status" value="1"/>
</dbReference>
<dbReference type="AlphaFoldDB" id="A0A5J5A4G7"/>
<dbReference type="Proteomes" id="UP000325577">
    <property type="component" value="Linkage Group LG4"/>
</dbReference>
<dbReference type="Pfam" id="PF08284">
    <property type="entry name" value="RVP_2"/>
    <property type="match status" value="1"/>
</dbReference>
<dbReference type="InterPro" id="IPR021109">
    <property type="entry name" value="Peptidase_aspartic_dom_sf"/>
</dbReference>
<dbReference type="SUPFAM" id="SSF54160">
    <property type="entry name" value="Chromo domain-like"/>
    <property type="match status" value="1"/>
</dbReference>
<accession>A0A5J5A4G7</accession>
<dbReference type="GO" id="GO:0004190">
    <property type="term" value="F:aspartic-type endopeptidase activity"/>
    <property type="evidence" value="ECO:0007669"/>
    <property type="project" value="InterPro"/>
</dbReference>
<dbReference type="InterPro" id="IPR032567">
    <property type="entry name" value="RTL1-rel"/>
</dbReference>
<dbReference type="SUPFAM" id="SSF50630">
    <property type="entry name" value="Acid proteases"/>
    <property type="match status" value="1"/>
</dbReference>
<proteinExistence type="predicted"/>
<gene>
    <name evidence="3" type="ORF">F0562_010393</name>
</gene>
<dbReference type="Pfam" id="PF03732">
    <property type="entry name" value="Retrotrans_gag"/>
    <property type="match status" value="1"/>
</dbReference>
<evidence type="ECO:0000313" key="4">
    <source>
        <dbReference type="Proteomes" id="UP000325577"/>
    </source>
</evidence>
<protein>
    <recommendedName>
        <fullName evidence="2">Retrotransposon gag domain-containing protein</fullName>
    </recommendedName>
</protein>
<dbReference type="EMBL" id="CM018047">
    <property type="protein sequence ID" value="KAA8524177.1"/>
    <property type="molecule type" value="Genomic_DNA"/>
</dbReference>
<feature type="compositionally biased region" description="Polar residues" evidence="1">
    <location>
        <begin position="60"/>
        <end position="73"/>
    </location>
</feature>
<evidence type="ECO:0000259" key="2">
    <source>
        <dbReference type="Pfam" id="PF03732"/>
    </source>
</evidence>
<dbReference type="OrthoDB" id="1934862at2759"/>
<sequence>MATKKERLDRLEFGLQEVRDGLMRSAAETRETQAQMRGMEGQLKEVLDSLSGFHLSWEKSSQNYGEKGSTSRGGHNREEGFHPHNHSQFTKMDFPKFSGDDPTKWLSRASQYFEFQETVEEQKVALASFHLEGEANQWWQWLKQVQRDEGLEITWSLFEREIMTRFGPTEYECFDEALSRVKQTGTLRDYQREFERLANRVAGWPQSALIGTFLGGLRDEIAGEVRMAKPQTLREAIGVARMKDNQLMRRQRQGRTEAVRAAPPQRLLAAPPLPAAPAAPKQVPDATDFLIGGEDEKGETSGHGPKFGPITNELEHEAGEEQAEITLHAFSGWKGPRTMKLQAFIGKQPVTVLVDSGSSHNFVSDRVACHLHLPVTSTKKFNVKIADGGQLSCQEKHEAVRLEIQGFSFAVTLFSLPLQGLDVVLGVQWLVELGPVLRDWRNLTMRFNWRGESRELHGQKDSSSTEITVQSLEKEIEGGGALFAVVVKEIKDIEGGDAQVPLGMGRLLEDFAAIFEEPRSLPPSKEVDHRIPLKEGVSAVNVRPYRKLGLFIPKKCCQLSKQFAVSTTPPVSEDGLLVLEPIAVKDSRWVKQGSRLEAEVLIQWRYLPEEEATWESVQQMENQFPNFDLEGKVEVPRAANDRSQRLRKPNPRYLDVLPAEQGRASQKDVNVGAGAIQKEGGYELDACL</sequence>
<dbReference type="InterPro" id="IPR001969">
    <property type="entry name" value="Aspartic_peptidase_AS"/>
</dbReference>
<dbReference type="InterPro" id="IPR016197">
    <property type="entry name" value="Chromo-like_dom_sf"/>
</dbReference>
<evidence type="ECO:0000313" key="3">
    <source>
        <dbReference type="EMBL" id="KAA8524177.1"/>
    </source>
</evidence>
<keyword evidence="4" id="KW-1185">Reference proteome</keyword>